<dbReference type="InterPro" id="IPR051311">
    <property type="entry name" value="DedA_domain"/>
</dbReference>
<organism evidence="8 9">
    <name type="scientific">Candidatus Terrybacteria bacterium RIFCSPHIGHO2_01_FULL_48_17</name>
    <dbReference type="NCBI Taxonomy" id="1802362"/>
    <lineage>
        <taxon>Bacteria</taxon>
        <taxon>Candidatus Terryibacteriota</taxon>
    </lineage>
</organism>
<gene>
    <name evidence="8" type="ORF">A2806_03205</name>
</gene>
<name>A0A1G2PGX7_9BACT</name>
<evidence type="ECO:0000313" key="8">
    <source>
        <dbReference type="EMBL" id="OHA47580.1"/>
    </source>
</evidence>
<keyword evidence="2" id="KW-1003">Cell membrane</keyword>
<feature type="domain" description="VTT" evidence="7">
    <location>
        <begin position="37"/>
        <end position="162"/>
    </location>
</feature>
<feature type="transmembrane region" description="Helical" evidence="6">
    <location>
        <begin position="180"/>
        <end position="197"/>
    </location>
</feature>
<feature type="transmembrane region" description="Helical" evidence="6">
    <location>
        <begin position="143"/>
        <end position="165"/>
    </location>
</feature>
<keyword evidence="3 6" id="KW-0812">Transmembrane</keyword>
<evidence type="ECO:0000256" key="6">
    <source>
        <dbReference type="SAM" id="Phobius"/>
    </source>
</evidence>
<evidence type="ECO:0000313" key="9">
    <source>
        <dbReference type="Proteomes" id="UP000177629"/>
    </source>
</evidence>
<proteinExistence type="predicted"/>
<keyword evidence="4 6" id="KW-1133">Transmembrane helix</keyword>
<feature type="transmembrane region" description="Helical" evidence="6">
    <location>
        <begin position="56"/>
        <end position="79"/>
    </location>
</feature>
<protein>
    <recommendedName>
        <fullName evidence="7">VTT domain-containing protein</fullName>
    </recommendedName>
</protein>
<evidence type="ECO:0000259" key="7">
    <source>
        <dbReference type="Pfam" id="PF09335"/>
    </source>
</evidence>
<dbReference type="InterPro" id="IPR032816">
    <property type="entry name" value="VTT_dom"/>
</dbReference>
<evidence type="ECO:0000256" key="2">
    <source>
        <dbReference type="ARBA" id="ARBA00022475"/>
    </source>
</evidence>
<dbReference type="EMBL" id="MHSS01000016">
    <property type="protein sequence ID" value="OHA47580.1"/>
    <property type="molecule type" value="Genomic_DNA"/>
</dbReference>
<dbReference type="PANTHER" id="PTHR42709:SF6">
    <property type="entry name" value="UNDECAPRENYL PHOSPHATE TRANSPORTER A"/>
    <property type="match status" value="1"/>
</dbReference>
<evidence type="ECO:0000256" key="4">
    <source>
        <dbReference type="ARBA" id="ARBA00022989"/>
    </source>
</evidence>
<sequence length="209" mass="23109">MAMEGFGGAIFGFFDRFGLAALFLFTFLQELGVPLLLPNELVLGFFGAQAAHGRWSLGLLIAVATLGDILGTVGLFLIARKISIAAIERFGGKIGIKHERIASLELKLRRWEMAGVFVGRTIPFVRIYTSLAAAVLRMPFWEFFVPAVGGAIVWASLFLLVGFFLREQWGTIAQYIPVDIGQLVFLVLVFGVAVVFLRRQRRNNDSVVK</sequence>
<evidence type="ECO:0000256" key="3">
    <source>
        <dbReference type="ARBA" id="ARBA00022692"/>
    </source>
</evidence>
<dbReference type="AlphaFoldDB" id="A0A1G2PGX7"/>
<dbReference type="PANTHER" id="PTHR42709">
    <property type="entry name" value="ALKALINE PHOSPHATASE LIKE PROTEIN"/>
    <property type="match status" value="1"/>
</dbReference>
<comment type="caution">
    <text evidence="8">The sequence shown here is derived from an EMBL/GenBank/DDBJ whole genome shotgun (WGS) entry which is preliminary data.</text>
</comment>
<comment type="subcellular location">
    <subcellularLocation>
        <location evidence="1">Cell membrane</location>
        <topology evidence="1">Multi-pass membrane protein</topology>
    </subcellularLocation>
</comment>
<dbReference type="STRING" id="1802362.A2806_03205"/>
<dbReference type="GO" id="GO:0005886">
    <property type="term" value="C:plasma membrane"/>
    <property type="evidence" value="ECO:0007669"/>
    <property type="project" value="UniProtKB-SubCell"/>
</dbReference>
<evidence type="ECO:0000256" key="1">
    <source>
        <dbReference type="ARBA" id="ARBA00004651"/>
    </source>
</evidence>
<dbReference type="Pfam" id="PF09335">
    <property type="entry name" value="VTT_dom"/>
    <property type="match status" value="1"/>
</dbReference>
<reference evidence="8 9" key="1">
    <citation type="journal article" date="2016" name="Nat. Commun.">
        <title>Thousands of microbial genomes shed light on interconnected biogeochemical processes in an aquifer system.</title>
        <authorList>
            <person name="Anantharaman K."/>
            <person name="Brown C.T."/>
            <person name="Hug L.A."/>
            <person name="Sharon I."/>
            <person name="Castelle C.J."/>
            <person name="Probst A.J."/>
            <person name="Thomas B.C."/>
            <person name="Singh A."/>
            <person name="Wilkins M.J."/>
            <person name="Karaoz U."/>
            <person name="Brodie E.L."/>
            <person name="Williams K.H."/>
            <person name="Hubbard S.S."/>
            <person name="Banfield J.F."/>
        </authorList>
    </citation>
    <scope>NUCLEOTIDE SEQUENCE [LARGE SCALE GENOMIC DNA]</scope>
</reference>
<evidence type="ECO:0000256" key="5">
    <source>
        <dbReference type="ARBA" id="ARBA00023136"/>
    </source>
</evidence>
<keyword evidence="5 6" id="KW-0472">Membrane</keyword>
<dbReference type="Proteomes" id="UP000177629">
    <property type="component" value="Unassembled WGS sequence"/>
</dbReference>
<accession>A0A1G2PGX7</accession>